<evidence type="ECO:0000313" key="2">
    <source>
        <dbReference type="EMBL" id="MBY6140223.1"/>
    </source>
</evidence>
<name>A0ABS7NG82_9RHOB</name>
<evidence type="ECO:0000313" key="3">
    <source>
        <dbReference type="Proteomes" id="UP000766629"/>
    </source>
</evidence>
<organism evidence="2 3">
    <name type="scientific">Leisingera daeponensis</name>
    <dbReference type="NCBI Taxonomy" id="405746"/>
    <lineage>
        <taxon>Bacteria</taxon>
        <taxon>Pseudomonadati</taxon>
        <taxon>Pseudomonadota</taxon>
        <taxon>Alphaproteobacteria</taxon>
        <taxon>Rhodobacterales</taxon>
        <taxon>Roseobacteraceae</taxon>
        <taxon>Leisingera</taxon>
    </lineage>
</organism>
<feature type="transmembrane region" description="Helical" evidence="1">
    <location>
        <begin position="49"/>
        <end position="69"/>
    </location>
</feature>
<dbReference type="Pfam" id="PF08570">
    <property type="entry name" value="DUF1761"/>
    <property type="match status" value="1"/>
</dbReference>
<gene>
    <name evidence="2" type="ORF">KUV26_12315</name>
</gene>
<keyword evidence="1" id="KW-1133">Transmembrane helix</keyword>
<protein>
    <submittedName>
        <fullName evidence="2">DUF1761 domain-containing protein</fullName>
    </submittedName>
</protein>
<sequence length="131" mass="13445">MGFLSVIVAAAAAFALGAAYYGALAKPWIEASGVECDSDGKPKGGQSPMIFAMAFVLQLIVVGMMRHVFSLSGIETLGAGLVGGVGIGLFFISPWIALNNMYGVRPVKLTLIDGGYATLACAVAGLVLTLF</sequence>
<dbReference type="Proteomes" id="UP000766629">
    <property type="component" value="Unassembled WGS sequence"/>
</dbReference>
<keyword evidence="1" id="KW-0472">Membrane</keyword>
<reference evidence="2 3" key="1">
    <citation type="submission" date="2021-06" db="EMBL/GenBank/DDBJ databases">
        <title>50 bacteria genomes isolated from Dapeng, Shenzhen, China.</title>
        <authorList>
            <person name="Zheng W."/>
            <person name="Yu S."/>
            <person name="Huang Y."/>
        </authorList>
    </citation>
    <scope>NUCLEOTIDE SEQUENCE [LARGE SCALE GENOMIC DNA]</scope>
    <source>
        <strain evidence="2 3">DP1N14-2</strain>
    </source>
</reference>
<keyword evidence="3" id="KW-1185">Reference proteome</keyword>
<dbReference type="InterPro" id="IPR013879">
    <property type="entry name" value="DUF1761"/>
</dbReference>
<feature type="transmembrane region" description="Helical" evidence="1">
    <location>
        <begin position="109"/>
        <end position="130"/>
    </location>
</feature>
<proteinExistence type="predicted"/>
<dbReference type="EMBL" id="JAHVJA010000004">
    <property type="protein sequence ID" value="MBY6140223.1"/>
    <property type="molecule type" value="Genomic_DNA"/>
</dbReference>
<comment type="caution">
    <text evidence="2">The sequence shown here is derived from an EMBL/GenBank/DDBJ whole genome shotgun (WGS) entry which is preliminary data.</text>
</comment>
<evidence type="ECO:0000256" key="1">
    <source>
        <dbReference type="SAM" id="Phobius"/>
    </source>
</evidence>
<accession>A0ABS7NG82</accession>
<dbReference type="RefSeq" id="WP_222503694.1">
    <property type="nucleotide sequence ID" value="NZ_JAHVJA010000004.1"/>
</dbReference>
<feature type="transmembrane region" description="Helical" evidence="1">
    <location>
        <begin position="76"/>
        <end position="97"/>
    </location>
</feature>
<keyword evidence="1" id="KW-0812">Transmembrane</keyword>